<name>A0A7R9ELE3_9NEOP</name>
<organism evidence="1">
    <name type="scientific">Timema monikensis</name>
    <dbReference type="NCBI Taxonomy" id="170555"/>
    <lineage>
        <taxon>Eukaryota</taxon>
        <taxon>Metazoa</taxon>
        <taxon>Ecdysozoa</taxon>
        <taxon>Arthropoda</taxon>
        <taxon>Hexapoda</taxon>
        <taxon>Insecta</taxon>
        <taxon>Pterygota</taxon>
        <taxon>Neoptera</taxon>
        <taxon>Polyneoptera</taxon>
        <taxon>Phasmatodea</taxon>
        <taxon>Timematodea</taxon>
        <taxon>Timematoidea</taxon>
        <taxon>Timematidae</taxon>
        <taxon>Timema</taxon>
    </lineage>
</organism>
<dbReference type="EMBL" id="OB813475">
    <property type="protein sequence ID" value="CAD7436171.1"/>
    <property type="molecule type" value="Genomic_DNA"/>
</dbReference>
<evidence type="ECO:0000313" key="1">
    <source>
        <dbReference type="EMBL" id="CAD7436171.1"/>
    </source>
</evidence>
<reference evidence="1" key="1">
    <citation type="submission" date="2020-11" db="EMBL/GenBank/DDBJ databases">
        <authorList>
            <person name="Tran Van P."/>
        </authorList>
    </citation>
    <scope>NUCLEOTIDE SEQUENCE</scope>
</reference>
<proteinExistence type="predicted"/>
<accession>A0A7R9ELE3</accession>
<sequence>MADHINNMLMYFALRDLEEAEIQANRQFRVRRRPENAFYLEDNQFVKLFRLNKRLTNNLIESLEEVMEQPSRSSALTIETKVLAALWFFAGGSYQTSVGQDSNLCIHQSSLSRAITEVSNAINTHLFDQWVRFDLTPASLATLRQG</sequence>
<evidence type="ECO:0008006" key="2">
    <source>
        <dbReference type="Google" id="ProtNLM"/>
    </source>
</evidence>
<protein>
    <recommendedName>
        <fullName evidence="2">Nuclease HARBI1</fullName>
    </recommendedName>
</protein>
<dbReference type="AlphaFoldDB" id="A0A7R9ELE3"/>
<gene>
    <name evidence="1" type="ORF">TMSB3V08_LOCUS12817</name>
</gene>